<dbReference type="PANTHER" id="PTHR33478:SF1">
    <property type="entry name" value="EXTRACELLULAR METALLOPROTEINASE MEP"/>
    <property type="match status" value="1"/>
</dbReference>
<dbReference type="GO" id="GO:0004222">
    <property type="term" value="F:metalloendopeptidase activity"/>
    <property type="evidence" value="ECO:0007669"/>
    <property type="project" value="InterPro"/>
</dbReference>
<comment type="similarity">
    <text evidence="3">Belongs to the peptidase M36 family.</text>
</comment>
<evidence type="ECO:0000256" key="2">
    <source>
        <dbReference type="ARBA" id="ARBA00004613"/>
    </source>
</evidence>
<dbReference type="Pfam" id="PF07504">
    <property type="entry name" value="FTP"/>
    <property type="match status" value="1"/>
</dbReference>
<keyword evidence="7 12" id="KW-0732">Signal</keyword>
<evidence type="ECO:0000256" key="6">
    <source>
        <dbReference type="ARBA" id="ARBA00022723"/>
    </source>
</evidence>
<dbReference type="CDD" id="cd09596">
    <property type="entry name" value="M36"/>
    <property type="match status" value="1"/>
</dbReference>
<keyword evidence="5" id="KW-0645">Protease</keyword>
<evidence type="ECO:0000256" key="4">
    <source>
        <dbReference type="ARBA" id="ARBA00022525"/>
    </source>
</evidence>
<dbReference type="GO" id="GO:0005615">
    <property type="term" value="C:extracellular space"/>
    <property type="evidence" value="ECO:0007669"/>
    <property type="project" value="InterPro"/>
</dbReference>
<keyword evidence="15" id="KW-1185">Reference proteome</keyword>
<evidence type="ECO:0000256" key="12">
    <source>
        <dbReference type="SAM" id="SignalP"/>
    </source>
</evidence>
<keyword evidence="4" id="KW-0964">Secreted</keyword>
<comment type="caution">
    <text evidence="14">The sequence shown here is derived from an EMBL/GenBank/DDBJ whole genome shotgun (WGS) entry which is preliminary data.</text>
</comment>
<evidence type="ECO:0000256" key="3">
    <source>
        <dbReference type="ARBA" id="ARBA00006006"/>
    </source>
</evidence>
<feature type="domain" description="FTP" evidence="13">
    <location>
        <begin position="53"/>
        <end position="102"/>
    </location>
</feature>
<sequence>MRLSLPVLLLALVLAAPASAQDRAASSDAVRTALTYLRAEAGALGLKAGDLADLSVASAHEDPRTGATYVYVQQRVDGIEIAESIVTVTVGRDGRVAHAAGDVAAGTTSASKGAGLTPEAALARVASLVGEPTPSTAFAKAASGVERRTELASVAGDPVTARLVYVGVPQGGLRLAWEVMLPSRDTQHLWLVRVDAQTGAELSRYDLVVHDAFGPAEHAPAARSYAPLSTPSALSFLEGASGAMASSYRVYPFPLESPHHGGTAAPPADGRSLVANPFNLLASPNGWHDSRNAAGTSGALFTTTQGNNVHAYTDTDANNIPDTGSSPDGGAGLVFDAALDLTQNPSAYRPASVINLFYWNNIIHDVMVQYGFTEAAGNFQTTNYSGLGAGGDYVQAESQDGGGTNNANFSTPVDGFRPRMQMYVGVDVSPNRDGSFDNGVVIHEYGHGISNRLTGGPAAATCLQNAEQQGEGWSDFYAVLFTMKPTETRTTARGIGTYLFAQGPNGIGIRLAPYSTDFAVNSYTYGRTKTMTAVHQVGFVWATILHEATWDLIDQHGFSDDVYNAGGTAGNQIMLNLVTQGLKMQPCSPGFVSSRDAILAADALLYPDATNPGRGRHYTTLWKAFARRGLGVSASQGVTTSNVDNVEAFDAPLASPSMVYAPGSLSFSVQTGQRDSKPIVIRNTAAPGSGDLNVQASLSNFVPSDPRPPSSAVASFVPEGGMKASGEITVRRAEPLAPEAELAVEPLVVPTASRIGEVPASAKVVTDCASGQLFEQLAANLGMSTISGALEVGQSFTATCTGFLNSVIPVISASGLNTNQTWGFTMRVYAGTGTSGTLLASPSYTYTNPASGAFLLTIPLPAPVEIVEGQTYTWFLDMTSGRTGLQYDSRNPYAGGTRYTTVNGNPANAIADAGGDMQFQLAYGAPERIMKLSSKFVSVPVGGSATMNLNVDATGFPAGTYTADLVLTTNVPSTVTMPVTVVVGATAGSATITGSPGWYLMASPTNNTTIEQLASMNLVAGLPGYYPTFFDGTPSPTLYNGYRNGWTASTGAGETFASGQAFLWYFWNSAFVPTEPTPNGSAAVAFPVTLTAPGAVNTADVSRVLHTVGDRINVLGNPFGTPLDLTNIKSWPGGGSVASKGRAFVWDPVLSTWISGTAAQRVEAWQGFAVQSVAKGGTLTIPASAAVTPSAAKASPEAELRRVIAFELEGRDAATGRVLLDRSAEVAFEADGADGWDDNDAQKLQPLAASYVSLGVESTLDGERVLKASESRALAPASFEVPLALETVGAEEVLTLTWPQMTDLPADWQVTLRDVVTGETLDLRRAQSYAFEAAPRARKWFTGASAPEVATSDASASVTRFVLSVKTGVSPEAVAEGFAFGLAPVSPNPSRGVARVTFTLEEAAPTVVAIYDVQGREVARLADGQLEAGRHEVAWQTGTMAPGVYVLRLASGGRVETQRAVVVR</sequence>
<dbReference type="InterPro" id="IPR011096">
    <property type="entry name" value="FTP_domain"/>
</dbReference>
<dbReference type="InterPro" id="IPR050371">
    <property type="entry name" value="Fungal_virulence_M36"/>
</dbReference>
<evidence type="ECO:0000256" key="11">
    <source>
        <dbReference type="ARBA" id="ARBA00023145"/>
    </source>
</evidence>
<evidence type="ECO:0000313" key="14">
    <source>
        <dbReference type="EMBL" id="OZC01802.1"/>
    </source>
</evidence>
<accession>A0A259TVK8</accession>
<keyword evidence="8" id="KW-0378">Hydrolase</keyword>
<dbReference type="GO" id="GO:0006508">
    <property type="term" value="P:proteolysis"/>
    <property type="evidence" value="ECO:0007669"/>
    <property type="project" value="UniProtKB-KW"/>
</dbReference>
<proteinExistence type="inferred from homology"/>
<dbReference type="Gene3D" id="3.10.170.10">
    <property type="match status" value="1"/>
</dbReference>
<keyword evidence="6" id="KW-0479">Metal-binding</keyword>
<evidence type="ECO:0000256" key="8">
    <source>
        <dbReference type="ARBA" id="ARBA00022801"/>
    </source>
</evidence>
<evidence type="ECO:0000313" key="15">
    <source>
        <dbReference type="Proteomes" id="UP000216446"/>
    </source>
</evidence>
<dbReference type="PANTHER" id="PTHR33478">
    <property type="entry name" value="EXTRACELLULAR METALLOPROTEINASE MEP"/>
    <property type="match status" value="1"/>
</dbReference>
<comment type="cofactor">
    <cofactor evidence="1">
        <name>Zn(2+)</name>
        <dbReference type="ChEBI" id="CHEBI:29105"/>
    </cofactor>
</comment>
<keyword evidence="10" id="KW-0482">Metalloprotease</keyword>
<dbReference type="Gene3D" id="2.60.40.4070">
    <property type="match status" value="1"/>
</dbReference>
<feature type="signal peptide" evidence="12">
    <location>
        <begin position="1"/>
        <end position="20"/>
    </location>
</feature>
<evidence type="ECO:0000256" key="9">
    <source>
        <dbReference type="ARBA" id="ARBA00022833"/>
    </source>
</evidence>
<dbReference type="SUPFAM" id="SSF55486">
    <property type="entry name" value="Metalloproteases ('zincins'), catalytic domain"/>
    <property type="match status" value="1"/>
</dbReference>
<evidence type="ECO:0000259" key="13">
    <source>
        <dbReference type="Pfam" id="PF07504"/>
    </source>
</evidence>
<dbReference type="InterPro" id="IPR001842">
    <property type="entry name" value="Peptidase_M36"/>
</dbReference>
<dbReference type="NCBIfam" id="TIGR04183">
    <property type="entry name" value="Por_Secre_tail"/>
    <property type="match status" value="1"/>
</dbReference>
<evidence type="ECO:0000256" key="7">
    <source>
        <dbReference type="ARBA" id="ARBA00022729"/>
    </source>
</evidence>
<dbReference type="GO" id="GO:0008270">
    <property type="term" value="F:zinc ion binding"/>
    <property type="evidence" value="ECO:0007669"/>
    <property type="project" value="InterPro"/>
</dbReference>
<evidence type="ECO:0000256" key="5">
    <source>
        <dbReference type="ARBA" id="ARBA00022670"/>
    </source>
</evidence>
<reference evidence="14 15" key="1">
    <citation type="submission" date="2016-11" db="EMBL/GenBank/DDBJ databases">
        <title>Study of marine rhodopsin-containing bacteria.</title>
        <authorList>
            <person name="Yoshizawa S."/>
            <person name="Kumagai Y."/>
            <person name="Kogure K."/>
        </authorList>
    </citation>
    <scope>NUCLEOTIDE SEQUENCE [LARGE SCALE GENOMIC DNA]</scope>
    <source>
        <strain evidence="14 15">SG-29</strain>
    </source>
</reference>
<organism evidence="14 15">
    <name type="scientific">Rubricoccus marinus</name>
    <dbReference type="NCBI Taxonomy" id="716817"/>
    <lineage>
        <taxon>Bacteria</taxon>
        <taxon>Pseudomonadati</taxon>
        <taxon>Rhodothermota</taxon>
        <taxon>Rhodothermia</taxon>
        <taxon>Rhodothermales</taxon>
        <taxon>Rubricoccaceae</taxon>
        <taxon>Rubricoccus</taxon>
    </lineage>
</organism>
<keyword evidence="9" id="KW-0862">Zinc</keyword>
<dbReference type="EMBL" id="MQWB01000001">
    <property type="protein sequence ID" value="OZC01802.1"/>
    <property type="molecule type" value="Genomic_DNA"/>
</dbReference>
<protein>
    <recommendedName>
        <fullName evidence="13">FTP domain-containing protein</fullName>
    </recommendedName>
</protein>
<name>A0A259TVK8_9BACT</name>
<dbReference type="RefSeq" id="WP_179270966.1">
    <property type="nucleotide sequence ID" value="NZ_MQWB01000001.1"/>
</dbReference>
<evidence type="ECO:0000256" key="10">
    <source>
        <dbReference type="ARBA" id="ARBA00023049"/>
    </source>
</evidence>
<evidence type="ECO:0000256" key="1">
    <source>
        <dbReference type="ARBA" id="ARBA00001947"/>
    </source>
</evidence>
<gene>
    <name evidence="14" type="ORF">BSZ36_01640</name>
</gene>
<dbReference type="InParanoid" id="A0A259TVK8"/>
<dbReference type="Pfam" id="PF02128">
    <property type="entry name" value="Peptidase_M36"/>
    <property type="match status" value="1"/>
</dbReference>
<comment type="subcellular location">
    <subcellularLocation>
        <location evidence="2">Secreted</location>
    </subcellularLocation>
</comment>
<dbReference type="InterPro" id="IPR027268">
    <property type="entry name" value="Peptidase_M4/M1_CTD_sf"/>
</dbReference>
<dbReference type="InterPro" id="IPR026444">
    <property type="entry name" value="Secre_tail"/>
</dbReference>
<dbReference type="Proteomes" id="UP000216446">
    <property type="component" value="Unassembled WGS sequence"/>
</dbReference>
<dbReference type="PRINTS" id="PR00999">
    <property type="entry name" value="FUNGALYSIN"/>
</dbReference>
<feature type="chain" id="PRO_5012762801" description="FTP domain-containing protein" evidence="12">
    <location>
        <begin position="21"/>
        <end position="1464"/>
    </location>
</feature>
<keyword evidence="11" id="KW-0865">Zymogen</keyword>
<dbReference type="Gene3D" id="1.10.390.10">
    <property type="entry name" value="Neutral Protease Domain 2"/>
    <property type="match status" value="1"/>
</dbReference>